<sequence>MATPLSADKVLSALKAEGVKVVEYKSWRTHNRNNAGAWGPVHGVMIHHTVTSGTASSVELCYAGRSDLPGPLCHGVVDKEGTVHLVGHGRANHAGSGDSAVLDAVIAEKKLPPDTKADTDGNARFYGFECINLGDNKDPWPAAQVEAIVRASAALLRAHGWGKNGDTSVIGHLEWQPGKIDPRGPGISMSDIRKRVAARLKQSAGWNPDGNEEEDDVPKRSLYETSSYTRTVQPDTWTTLNFNRYYDGKKWVDKDPEPSVLLGPCYYTASVAVKVAGLTQGQEFKVRVARYKQQDGKYVRASAMPTSSPVNDQGKGHFVHTWTGHVPAADKGRLRVEVQHHGPEPVTVEWARAESLYWPA</sequence>
<proteinExistence type="predicted"/>
<protein>
    <submittedName>
        <fullName evidence="2">N-acetylmuramoyl-L-alanine amidase</fullName>
    </submittedName>
</protein>
<dbReference type="STRING" id="1176198.SAMN05444716_11245"/>
<evidence type="ECO:0000313" key="2">
    <source>
        <dbReference type="EMBL" id="SFT20438.1"/>
    </source>
</evidence>
<dbReference type="Proteomes" id="UP000198873">
    <property type="component" value="Unassembled WGS sequence"/>
</dbReference>
<dbReference type="CDD" id="cd06583">
    <property type="entry name" value="PGRP"/>
    <property type="match status" value="1"/>
</dbReference>
<feature type="domain" description="N-acetylmuramoyl-L-alanine amidase" evidence="1">
    <location>
        <begin position="27"/>
        <end position="183"/>
    </location>
</feature>
<dbReference type="InterPro" id="IPR002502">
    <property type="entry name" value="Amidase_domain"/>
</dbReference>
<dbReference type="Pfam" id="PF01510">
    <property type="entry name" value="Amidase_2"/>
    <property type="match status" value="1"/>
</dbReference>
<dbReference type="InterPro" id="IPR036505">
    <property type="entry name" value="Amidase/PGRP_sf"/>
</dbReference>
<organism evidence="2 3">
    <name type="scientific">Streptomyces harbinensis</name>
    <dbReference type="NCBI Taxonomy" id="1176198"/>
    <lineage>
        <taxon>Bacteria</taxon>
        <taxon>Bacillati</taxon>
        <taxon>Actinomycetota</taxon>
        <taxon>Actinomycetes</taxon>
        <taxon>Kitasatosporales</taxon>
        <taxon>Streptomycetaceae</taxon>
        <taxon>Streptomyces</taxon>
    </lineage>
</organism>
<dbReference type="GO" id="GO:0008745">
    <property type="term" value="F:N-acetylmuramoyl-L-alanine amidase activity"/>
    <property type="evidence" value="ECO:0007669"/>
    <property type="project" value="InterPro"/>
</dbReference>
<dbReference type="SMART" id="SM00644">
    <property type="entry name" value="Ami_2"/>
    <property type="match status" value="1"/>
</dbReference>
<dbReference type="GO" id="GO:0009253">
    <property type="term" value="P:peptidoglycan catabolic process"/>
    <property type="evidence" value="ECO:0007669"/>
    <property type="project" value="InterPro"/>
</dbReference>
<evidence type="ECO:0000313" key="3">
    <source>
        <dbReference type="Proteomes" id="UP000198873"/>
    </source>
</evidence>
<dbReference type="EMBL" id="FPAB01000012">
    <property type="protein sequence ID" value="SFT20438.1"/>
    <property type="molecule type" value="Genomic_DNA"/>
</dbReference>
<accession>A0A1I6W379</accession>
<name>A0A1I6W379_9ACTN</name>
<dbReference type="RefSeq" id="WP_019434278.1">
    <property type="nucleotide sequence ID" value="NZ_CP054938.1"/>
</dbReference>
<keyword evidence="3" id="KW-1185">Reference proteome</keyword>
<reference evidence="3" key="1">
    <citation type="submission" date="2016-10" db="EMBL/GenBank/DDBJ databases">
        <authorList>
            <person name="Varghese N."/>
            <person name="Submissions S."/>
        </authorList>
    </citation>
    <scope>NUCLEOTIDE SEQUENCE [LARGE SCALE GENOMIC DNA]</scope>
    <source>
        <strain evidence="3">CGMCC 4.7047</strain>
    </source>
</reference>
<dbReference type="Gene3D" id="3.40.80.10">
    <property type="entry name" value="Peptidoglycan recognition protein-like"/>
    <property type="match status" value="1"/>
</dbReference>
<dbReference type="SUPFAM" id="SSF55846">
    <property type="entry name" value="N-acetylmuramoyl-L-alanine amidase-like"/>
    <property type="match status" value="1"/>
</dbReference>
<evidence type="ECO:0000259" key="1">
    <source>
        <dbReference type="SMART" id="SM00644"/>
    </source>
</evidence>
<gene>
    <name evidence="2" type="ORF">SAMN05444716_11245</name>
</gene>
<dbReference type="AlphaFoldDB" id="A0A1I6W379"/>